<evidence type="ECO:0000313" key="2">
    <source>
        <dbReference type="EMBL" id="MBA4679522.1"/>
    </source>
</evidence>
<reference evidence="2" key="2">
    <citation type="submission" date="2020-07" db="EMBL/GenBank/DDBJ databases">
        <authorList>
            <person name="Vera ALvarez R."/>
            <person name="Arias-Moreno D.M."/>
            <person name="Jimenez-Jacinto V."/>
            <person name="Jimenez-Bremont J.F."/>
            <person name="Swaminathan K."/>
            <person name="Moose S.P."/>
            <person name="Guerrero-Gonzalez M.L."/>
            <person name="Marino-Ramirez L."/>
            <person name="Landsman D."/>
            <person name="Rodriguez-Kessler M."/>
            <person name="Delgado-Sanchez P."/>
        </authorList>
    </citation>
    <scope>NUCLEOTIDE SEQUENCE</scope>
    <source>
        <tissue evidence="2">Cladode</tissue>
    </source>
</reference>
<feature type="compositionally biased region" description="Polar residues" evidence="1">
    <location>
        <begin position="83"/>
        <end position="94"/>
    </location>
</feature>
<evidence type="ECO:0000256" key="1">
    <source>
        <dbReference type="SAM" id="MobiDB-lite"/>
    </source>
</evidence>
<organism evidence="2">
    <name type="scientific">Opuntia streptacantha</name>
    <name type="common">Prickly pear cactus</name>
    <name type="synonym">Opuntia cardona</name>
    <dbReference type="NCBI Taxonomy" id="393608"/>
    <lineage>
        <taxon>Eukaryota</taxon>
        <taxon>Viridiplantae</taxon>
        <taxon>Streptophyta</taxon>
        <taxon>Embryophyta</taxon>
        <taxon>Tracheophyta</taxon>
        <taxon>Spermatophyta</taxon>
        <taxon>Magnoliopsida</taxon>
        <taxon>eudicotyledons</taxon>
        <taxon>Gunneridae</taxon>
        <taxon>Pentapetalae</taxon>
        <taxon>Caryophyllales</taxon>
        <taxon>Cactineae</taxon>
        <taxon>Cactaceae</taxon>
        <taxon>Opuntioideae</taxon>
        <taxon>Opuntia</taxon>
    </lineage>
</organism>
<sequence>MTSSRSIDIVPSESDGMKTFLTTGTAPCTSYNPNFKLKVASPKSAPDGNASKAANNALFVSSINSSEDDKSTAATYTGRACIDSSSYPSKGNSRSMKEELISGQDSGREYLAMA</sequence>
<dbReference type="AlphaFoldDB" id="A0A7C9EWH1"/>
<accession>A0A7C9EWH1</accession>
<protein>
    <submittedName>
        <fullName evidence="2">Uncharacterized protein</fullName>
    </submittedName>
</protein>
<proteinExistence type="predicted"/>
<feature type="region of interest" description="Disordered" evidence="1">
    <location>
        <begin position="81"/>
        <end position="114"/>
    </location>
</feature>
<reference evidence="2" key="1">
    <citation type="journal article" date="2013" name="J. Plant Res.">
        <title>Effect of fungi and light on seed germination of three Opuntia species from semiarid lands of central Mexico.</title>
        <authorList>
            <person name="Delgado-Sanchez P."/>
            <person name="Jimenez-Bremont J.F."/>
            <person name="Guerrero-Gonzalez Mde L."/>
            <person name="Flores J."/>
        </authorList>
    </citation>
    <scope>NUCLEOTIDE SEQUENCE</scope>
    <source>
        <tissue evidence="2">Cladode</tissue>
    </source>
</reference>
<dbReference type="EMBL" id="GISG01283713">
    <property type="protein sequence ID" value="MBA4679522.1"/>
    <property type="molecule type" value="Transcribed_RNA"/>
</dbReference>
<name>A0A7C9EWH1_OPUST</name>